<dbReference type="EMBL" id="KI968756">
    <property type="protein sequence ID" value="EUN25107.1"/>
    <property type="molecule type" value="Genomic_DNA"/>
</dbReference>
<sequence>MLSSYSRSHSLTYCNKTIAYLYVNILCCKALGSLDRPVDYDICNAPPCQTNESAYYSNAIFLLEYTR</sequence>
<dbReference type="HOGENOM" id="CLU_2811964_0_0_1"/>
<gene>
    <name evidence="1" type="ORF">COCVIDRAFT_104296</name>
</gene>
<keyword evidence="2" id="KW-1185">Reference proteome</keyword>
<proteinExistence type="predicted"/>
<dbReference type="RefSeq" id="XP_014554687.1">
    <property type="nucleotide sequence ID" value="XM_014699201.1"/>
</dbReference>
<dbReference type="GeneID" id="26248692"/>
<evidence type="ECO:0000313" key="1">
    <source>
        <dbReference type="EMBL" id="EUN25107.1"/>
    </source>
</evidence>
<name>W7ELD1_BIPV3</name>
<organism evidence="1 2">
    <name type="scientific">Bipolaris victoriae (strain FI3)</name>
    <name type="common">Victoria blight of oats agent</name>
    <name type="synonym">Cochliobolus victoriae</name>
    <dbReference type="NCBI Taxonomy" id="930091"/>
    <lineage>
        <taxon>Eukaryota</taxon>
        <taxon>Fungi</taxon>
        <taxon>Dikarya</taxon>
        <taxon>Ascomycota</taxon>
        <taxon>Pezizomycotina</taxon>
        <taxon>Dothideomycetes</taxon>
        <taxon>Pleosporomycetidae</taxon>
        <taxon>Pleosporales</taxon>
        <taxon>Pleosporineae</taxon>
        <taxon>Pleosporaceae</taxon>
        <taxon>Bipolaris</taxon>
    </lineage>
</organism>
<dbReference type="Proteomes" id="UP000054337">
    <property type="component" value="Unassembled WGS sequence"/>
</dbReference>
<evidence type="ECO:0000313" key="2">
    <source>
        <dbReference type="Proteomes" id="UP000054337"/>
    </source>
</evidence>
<reference evidence="1 2" key="1">
    <citation type="journal article" date="2013" name="PLoS Genet.">
        <title>Comparative genome structure, secondary metabolite, and effector coding capacity across Cochliobolus pathogens.</title>
        <authorList>
            <person name="Condon B.J."/>
            <person name="Leng Y."/>
            <person name="Wu D."/>
            <person name="Bushley K.E."/>
            <person name="Ohm R.A."/>
            <person name="Otillar R."/>
            <person name="Martin J."/>
            <person name="Schackwitz W."/>
            <person name="Grimwood J."/>
            <person name="MohdZainudin N."/>
            <person name="Xue C."/>
            <person name="Wang R."/>
            <person name="Manning V.A."/>
            <person name="Dhillon B."/>
            <person name="Tu Z.J."/>
            <person name="Steffenson B.J."/>
            <person name="Salamov A."/>
            <person name="Sun H."/>
            <person name="Lowry S."/>
            <person name="LaButti K."/>
            <person name="Han J."/>
            <person name="Copeland A."/>
            <person name="Lindquist E."/>
            <person name="Barry K."/>
            <person name="Schmutz J."/>
            <person name="Baker S.E."/>
            <person name="Ciuffetti L.M."/>
            <person name="Grigoriev I.V."/>
            <person name="Zhong S."/>
            <person name="Turgeon B.G."/>
        </authorList>
    </citation>
    <scope>NUCLEOTIDE SEQUENCE [LARGE SCALE GENOMIC DNA]</scope>
    <source>
        <strain evidence="1 2">FI3</strain>
    </source>
</reference>
<dbReference type="AlphaFoldDB" id="W7ELD1"/>
<accession>W7ELD1</accession>
<protein>
    <submittedName>
        <fullName evidence="1">Uncharacterized protein</fullName>
    </submittedName>
</protein>